<evidence type="ECO:0000313" key="3">
    <source>
        <dbReference type="Proteomes" id="UP000893823"/>
    </source>
</evidence>
<keyword evidence="3" id="KW-1185">Reference proteome</keyword>
<gene>
    <name evidence="2" type="ORF">BCL57_002320</name>
</gene>
<evidence type="ECO:0000313" key="2">
    <source>
        <dbReference type="EMBL" id="MCP2368147.1"/>
    </source>
</evidence>
<sequence length="62" mass="7046">MERYPPDTFPPGFERNHLFDLDNIKIGVKLVVAVVITELVFVFRKKTRRRRGRCGASAGSPS</sequence>
<keyword evidence="1" id="KW-0812">Transmembrane</keyword>
<dbReference type="Proteomes" id="UP000893823">
    <property type="component" value="Unassembled WGS sequence"/>
</dbReference>
<name>A0ABT1KNT4_9MICO</name>
<feature type="transmembrane region" description="Helical" evidence="1">
    <location>
        <begin position="26"/>
        <end position="43"/>
    </location>
</feature>
<dbReference type="RefSeq" id="WP_133988577.1">
    <property type="nucleotide sequence ID" value="NZ_JBHSOY010000003.1"/>
</dbReference>
<accession>A0ABT1KNT4</accession>
<organism evidence="2 3">
    <name type="scientific">Agromyces flavus</name>
    <dbReference type="NCBI Taxonomy" id="589382"/>
    <lineage>
        <taxon>Bacteria</taxon>
        <taxon>Bacillati</taxon>
        <taxon>Actinomycetota</taxon>
        <taxon>Actinomycetes</taxon>
        <taxon>Micrococcales</taxon>
        <taxon>Microbacteriaceae</taxon>
        <taxon>Agromyces</taxon>
    </lineage>
</organism>
<proteinExistence type="predicted"/>
<dbReference type="EMBL" id="SODL02000004">
    <property type="protein sequence ID" value="MCP2368147.1"/>
    <property type="molecule type" value="Genomic_DNA"/>
</dbReference>
<keyword evidence="1" id="KW-1133">Transmembrane helix</keyword>
<protein>
    <submittedName>
        <fullName evidence="2">Uncharacterized protein</fullName>
    </submittedName>
</protein>
<reference evidence="2" key="1">
    <citation type="submission" date="2022-06" db="EMBL/GenBank/DDBJ databases">
        <title>Genomic Encyclopedia of Type Strains, Phase III (KMG-III): the genomes of soil and plant-associated and newly described type strains.</title>
        <authorList>
            <person name="Whitman W."/>
        </authorList>
    </citation>
    <scope>NUCLEOTIDE SEQUENCE</scope>
    <source>
        <strain evidence="2">CPCC 202695</strain>
    </source>
</reference>
<comment type="caution">
    <text evidence="2">The sequence shown here is derived from an EMBL/GenBank/DDBJ whole genome shotgun (WGS) entry which is preliminary data.</text>
</comment>
<evidence type="ECO:0000256" key="1">
    <source>
        <dbReference type="SAM" id="Phobius"/>
    </source>
</evidence>
<keyword evidence="1" id="KW-0472">Membrane</keyword>